<keyword evidence="3" id="KW-1185">Reference proteome</keyword>
<comment type="caution">
    <text evidence="2">The sequence shown here is derived from an EMBL/GenBank/DDBJ whole genome shotgun (WGS) entry which is preliminary data.</text>
</comment>
<proteinExistence type="predicted"/>
<feature type="compositionally biased region" description="Basic and acidic residues" evidence="1">
    <location>
        <begin position="125"/>
        <end position="141"/>
    </location>
</feature>
<evidence type="ECO:0000313" key="2">
    <source>
        <dbReference type="EMBL" id="GFS45904.1"/>
    </source>
</evidence>
<gene>
    <name evidence="2" type="primary">MBIP</name>
    <name evidence="2" type="ORF">NPIL_178442</name>
</gene>
<evidence type="ECO:0000256" key="1">
    <source>
        <dbReference type="SAM" id="MobiDB-lite"/>
    </source>
</evidence>
<feature type="region of interest" description="Disordered" evidence="1">
    <location>
        <begin position="75"/>
        <end position="99"/>
    </location>
</feature>
<accession>A0A8X6IHB1</accession>
<dbReference type="OrthoDB" id="5531344at2759"/>
<feature type="region of interest" description="Disordered" evidence="1">
    <location>
        <begin position="293"/>
        <end position="331"/>
    </location>
</feature>
<feature type="compositionally biased region" description="Polar residues" evidence="1">
    <location>
        <begin position="496"/>
        <end position="510"/>
    </location>
</feature>
<feature type="compositionally biased region" description="Polar residues" evidence="1">
    <location>
        <begin position="75"/>
        <end position="89"/>
    </location>
</feature>
<feature type="compositionally biased region" description="Basic and acidic residues" evidence="1">
    <location>
        <begin position="154"/>
        <end position="186"/>
    </location>
</feature>
<feature type="compositionally biased region" description="Polar residues" evidence="1">
    <location>
        <begin position="523"/>
        <end position="536"/>
    </location>
</feature>
<dbReference type="Proteomes" id="UP000887013">
    <property type="component" value="Unassembled WGS sequence"/>
</dbReference>
<organism evidence="2 3">
    <name type="scientific">Nephila pilipes</name>
    <name type="common">Giant wood spider</name>
    <name type="synonym">Nephila maculata</name>
    <dbReference type="NCBI Taxonomy" id="299642"/>
    <lineage>
        <taxon>Eukaryota</taxon>
        <taxon>Metazoa</taxon>
        <taxon>Ecdysozoa</taxon>
        <taxon>Arthropoda</taxon>
        <taxon>Chelicerata</taxon>
        <taxon>Arachnida</taxon>
        <taxon>Araneae</taxon>
        <taxon>Araneomorphae</taxon>
        <taxon>Entelegynae</taxon>
        <taxon>Araneoidea</taxon>
        <taxon>Nephilidae</taxon>
        <taxon>Nephila</taxon>
    </lineage>
</organism>
<feature type="region of interest" description="Disordered" evidence="1">
    <location>
        <begin position="253"/>
        <end position="280"/>
    </location>
</feature>
<feature type="region of interest" description="Disordered" evidence="1">
    <location>
        <begin position="496"/>
        <end position="560"/>
    </location>
</feature>
<feature type="compositionally biased region" description="Basic and acidic residues" evidence="1">
    <location>
        <begin position="541"/>
        <end position="560"/>
    </location>
</feature>
<dbReference type="EMBL" id="BMAW01090646">
    <property type="protein sequence ID" value="GFS45904.1"/>
    <property type="molecule type" value="Genomic_DNA"/>
</dbReference>
<feature type="region of interest" description="Disordered" evidence="1">
    <location>
        <begin position="111"/>
        <end position="228"/>
    </location>
</feature>
<reference evidence="2" key="1">
    <citation type="submission" date="2020-08" db="EMBL/GenBank/DDBJ databases">
        <title>Multicomponent nature underlies the extraordinary mechanical properties of spider dragline silk.</title>
        <authorList>
            <person name="Kono N."/>
            <person name="Nakamura H."/>
            <person name="Mori M."/>
            <person name="Yoshida Y."/>
            <person name="Ohtoshi R."/>
            <person name="Malay A.D."/>
            <person name="Moran D.A.P."/>
            <person name="Tomita M."/>
            <person name="Numata K."/>
            <person name="Arakawa K."/>
        </authorList>
    </citation>
    <scope>NUCLEOTIDE SEQUENCE</scope>
</reference>
<dbReference type="AlphaFoldDB" id="A0A8X6IHB1"/>
<evidence type="ECO:0000313" key="3">
    <source>
        <dbReference type="Proteomes" id="UP000887013"/>
    </source>
</evidence>
<protein>
    <submittedName>
        <fullName evidence="2">MAP3K12-binding inhibitory protein 1</fullName>
    </submittedName>
</protein>
<name>A0A8X6IHB1_NEPPI</name>
<feature type="compositionally biased region" description="Basic and acidic residues" evidence="1">
    <location>
        <begin position="210"/>
        <end position="225"/>
    </location>
</feature>
<sequence>MQDTRRDIPAIGSFLKELQQIEVIKEFSLQPLELNQDNWNRFKSAVMRYSQEVNNVLASDTKTTEEVALQPQEISVTGSNQEENKNSNLYLKDDAETQKDTQACDMKKTNENEALQTEEVSDVVSNHKENKNSELDSKDDVENQMNAEACGMKKASEKNLQTEKVSDVVSNHKENNNSELDSKDDVENQMNAEACNIKKTNENEALQTEKVSDTDSNHEGNKNSDLDDVEIQVDVETCDTNIYEKAALQLRKSNQEENKGSSLLSKDDREMEVDKEISDKKTCENTALQLQEVSDMDSNRKKRKRFKSDSKDNIEMQMDTEDSDTKTSDNTALQPQEVSGMDSNQEENINHNKDNVQIQVSATELMRRINAFKLRKRKHKDEKNVQEYCGRPYIDELNPLWGRINTCARVDAVYIPRFDKKSRFKDETVKKNVFERIKELEDRILYLEGLSPDYFNLPGPSYVPPRKNTTELENQYSNWSIDDIQKRIRYLRESLKAQSSTNRAQSNANKDPSGANKDPSGANKDSSGANKDSSGANKDPSGTKKDLSGANKDPSDAMKD</sequence>